<dbReference type="EMBL" id="JAURUE010000001">
    <property type="protein sequence ID" value="MDP9611820.1"/>
    <property type="molecule type" value="Genomic_DNA"/>
</dbReference>
<dbReference type="Proteomes" id="UP001234880">
    <property type="component" value="Unassembled WGS sequence"/>
</dbReference>
<name>A0ABT9KTP6_9ACTN</name>
<evidence type="ECO:0000313" key="3">
    <source>
        <dbReference type="Proteomes" id="UP001234880"/>
    </source>
</evidence>
<protein>
    <submittedName>
        <fullName evidence="2">Uncharacterized protein</fullName>
    </submittedName>
</protein>
<evidence type="ECO:0000313" key="2">
    <source>
        <dbReference type="EMBL" id="MDP9611820.1"/>
    </source>
</evidence>
<sequence>MRPGGFNAETRVSRAPPTQLIRTRTIWFWQEVQPNFFLLGPGPGVAPTAGAPLLTSCFTRVVGCLSRSSVDGRIVAAAGGESCAESSYVLGWFLSASGPRALGCLAMAGYQWHAASRRAPMVNVRFPRRAVVAAHAARSSRGAGAIPGAVVRPRGTARPGRRWAPRLPPAQRSRSPHGTGALSGRGAAVLRGHGAAVLRGHEAAGPRGHGAAGRRGRSAAGAGPADEAPVRRSAGPRWCASASCRCDAGWQRGAGRAGGGGRGSGRWCWTSCPWSDRGAASADTAPLRLPRHRACRVTASPRCPRVNG</sequence>
<feature type="region of interest" description="Disordered" evidence="1">
    <location>
        <begin position="202"/>
        <end position="232"/>
    </location>
</feature>
<feature type="region of interest" description="Disordered" evidence="1">
    <location>
        <begin position="145"/>
        <end position="185"/>
    </location>
</feature>
<accession>A0ABT9KTP6</accession>
<organism evidence="2 3">
    <name type="scientific">Streptomyces demainii</name>
    <dbReference type="NCBI Taxonomy" id="588122"/>
    <lineage>
        <taxon>Bacteria</taxon>
        <taxon>Bacillati</taxon>
        <taxon>Actinomycetota</taxon>
        <taxon>Actinomycetes</taxon>
        <taxon>Kitasatosporales</taxon>
        <taxon>Streptomycetaceae</taxon>
        <taxon>Streptomyces</taxon>
    </lineage>
</organism>
<proteinExistence type="predicted"/>
<keyword evidence="3" id="KW-1185">Reference proteome</keyword>
<gene>
    <name evidence="2" type="ORF">JOF35_004097</name>
</gene>
<reference evidence="2 3" key="1">
    <citation type="submission" date="2023-07" db="EMBL/GenBank/DDBJ databases">
        <title>Sequencing the genomes of 1000 actinobacteria strains.</title>
        <authorList>
            <person name="Klenk H.-P."/>
        </authorList>
    </citation>
    <scope>NUCLEOTIDE SEQUENCE [LARGE SCALE GENOMIC DNA]</scope>
    <source>
        <strain evidence="2 3">DSM 41600</strain>
    </source>
</reference>
<comment type="caution">
    <text evidence="2">The sequence shown here is derived from an EMBL/GenBank/DDBJ whole genome shotgun (WGS) entry which is preliminary data.</text>
</comment>
<evidence type="ECO:0000256" key="1">
    <source>
        <dbReference type="SAM" id="MobiDB-lite"/>
    </source>
</evidence>